<dbReference type="GO" id="GO:0016740">
    <property type="term" value="F:transferase activity"/>
    <property type="evidence" value="ECO:0007669"/>
    <property type="project" value="UniProtKB-KW"/>
</dbReference>
<dbReference type="Pfam" id="PF00535">
    <property type="entry name" value="Glycos_transf_2"/>
    <property type="match status" value="1"/>
</dbReference>
<protein>
    <submittedName>
        <fullName evidence="2">Glycosyl transferase</fullName>
    </submittedName>
</protein>
<dbReference type="SUPFAM" id="SSF53448">
    <property type="entry name" value="Nucleotide-diphospho-sugar transferases"/>
    <property type="match status" value="1"/>
</dbReference>
<name>A0ABU7T8Q5_9HYPH</name>
<dbReference type="PANTHER" id="PTHR43179:SF7">
    <property type="entry name" value="RHAMNOSYLTRANSFERASE WBBL"/>
    <property type="match status" value="1"/>
</dbReference>
<accession>A0ABU7T8Q5</accession>
<feature type="domain" description="Glycosyltransferase 2-like" evidence="1">
    <location>
        <begin position="276"/>
        <end position="393"/>
    </location>
</feature>
<dbReference type="Gene3D" id="3.90.550.10">
    <property type="entry name" value="Spore Coat Polysaccharide Biosynthesis Protein SpsA, Chain A"/>
    <property type="match status" value="1"/>
</dbReference>
<proteinExistence type="predicted"/>
<keyword evidence="2" id="KW-0808">Transferase</keyword>
<evidence type="ECO:0000259" key="1">
    <source>
        <dbReference type="Pfam" id="PF00535"/>
    </source>
</evidence>
<evidence type="ECO:0000313" key="2">
    <source>
        <dbReference type="EMBL" id="MEE7456935.1"/>
    </source>
</evidence>
<evidence type="ECO:0000313" key="3">
    <source>
        <dbReference type="Proteomes" id="UP001349262"/>
    </source>
</evidence>
<dbReference type="InterPro" id="IPR001173">
    <property type="entry name" value="Glyco_trans_2-like"/>
</dbReference>
<dbReference type="EMBL" id="MLBY01000004">
    <property type="protein sequence ID" value="MEE7456935.1"/>
    <property type="molecule type" value="Genomic_DNA"/>
</dbReference>
<dbReference type="PANTHER" id="PTHR43179">
    <property type="entry name" value="RHAMNOSYLTRANSFERASE WBBL"/>
    <property type="match status" value="1"/>
</dbReference>
<gene>
    <name evidence="2" type="ORF">MRSR164_09160</name>
</gene>
<keyword evidence="3" id="KW-1185">Reference proteome</keyword>
<dbReference type="InterPro" id="IPR029044">
    <property type="entry name" value="Nucleotide-diphossugar_trans"/>
</dbReference>
<sequence length="556" mass="59287">MSADADALPDALRFAAEPVPGRLRRLGRALRRPSKALSILWTRLSGRRLRAAQAVTALIGAHHDLRVPESMVPPGESDAALAAAGIDRIEPDAAGRVRIAPDGPPLILLTARGEDGAAGAGAAIAAAFADEGIHALYGDALVRLPDGTSWLPILRPAFDADYLRAVDYVGPVVAFRRASALAVGIDPLPGAAALDLLLGLADRFGSGAVRHLPRILALRSIDAAGEGEQAGSRRARLSAVRKSLARAGEGEARSLVRRDGVIEVLRPLPEPYPLVSLIVPTRDRLDLLRPCIESLRRRTDWPAKEILICDNDSRDPGTLDYFRQLEVEGAARVVACPGPFDFAAINNRAASEANGRLLAFINNDVEAEAPDWLERMVREALRPKVGAVGARLIDGEGCIQHGGIVLGTGGLVTHGHRFFPGEASGYLGSLTATRSVAAVTAACLVIEAEKFRSVAGFDASSFRIDFNDVDLCLRLNAAGLRTLYVGGAVLHHRESASRRPSAEAAARHRAEVEALKERWGPLLAQDPHYHPGFDPGLSAHSRLRPGWTGLEPAEPR</sequence>
<reference evidence="2 3" key="1">
    <citation type="journal article" date="2012" name="Genet. Mol. Biol.">
        <title>Analysis of 16S rRNA and mxaF genes revealing insights into Methylobacterium niche-specific plant association.</title>
        <authorList>
            <person name="Dourado M.N."/>
            <person name="Andreote F.D."/>
            <person name="Dini-Andreote F."/>
            <person name="Conti R."/>
            <person name="Araujo J.M."/>
            <person name="Araujo W.L."/>
        </authorList>
    </citation>
    <scope>NUCLEOTIDE SEQUENCE [LARGE SCALE GENOMIC DNA]</scope>
    <source>
        <strain evidence="2 3">SR1.6/4</strain>
    </source>
</reference>
<dbReference type="Proteomes" id="UP001349262">
    <property type="component" value="Unassembled WGS sequence"/>
</dbReference>
<organism evidence="2 3">
    <name type="scientific">Methylobacterium radiotolerans</name>
    <dbReference type="NCBI Taxonomy" id="31998"/>
    <lineage>
        <taxon>Bacteria</taxon>
        <taxon>Pseudomonadati</taxon>
        <taxon>Pseudomonadota</taxon>
        <taxon>Alphaproteobacteria</taxon>
        <taxon>Hyphomicrobiales</taxon>
        <taxon>Methylobacteriaceae</taxon>
        <taxon>Methylobacterium</taxon>
    </lineage>
</organism>
<comment type="caution">
    <text evidence="2">The sequence shown here is derived from an EMBL/GenBank/DDBJ whole genome shotgun (WGS) entry which is preliminary data.</text>
</comment>
<dbReference type="CDD" id="cd04186">
    <property type="entry name" value="GT_2_like_c"/>
    <property type="match status" value="1"/>
</dbReference>